<evidence type="ECO:0000313" key="2">
    <source>
        <dbReference type="Proteomes" id="UP000646152"/>
    </source>
</evidence>
<sequence length="93" mass="10332">MHIDKAKKRIAKQVKKGFKGYPQITIAYFGTRADYATEVAVQFVQEEGAAVQEQRFASKADVREDEVIQSALVKIIERADASSVMEVEGVSLL</sequence>
<protein>
    <submittedName>
        <fullName evidence="1">Uncharacterized protein</fullName>
    </submittedName>
</protein>
<dbReference type="EMBL" id="BMKE01000010">
    <property type="protein sequence ID" value="GGB42427.1"/>
    <property type="molecule type" value="Genomic_DNA"/>
</dbReference>
<accession>A0ABQ1IIP6</accession>
<comment type="caution">
    <text evidence="1">The sequence shown here is derived from an EMBL/GenBank/DDBJ whole genome shotgun (WGS) entry which is preliminary data.</text>
</comment>
<proteinExistence type="predicted"/>
<organism evidence="1 2">
    <name type="scientific">Oceanisphaera marina</name>
    <dbReference type="NCBI Taxonomy" id="2017550"/>
    <lineage>
        <taxon>Bacteria</taxon>
        <taxon>Pseudomonadati</taxon>
        <taxon>Pseudomonadota</taxon>
        <taxon>Gammaproteobacteria</taxon>
        <taxon>Aeromonadales</taxon>
        <taxon>Aeromonadaceae</taxon>
        <taxon>Oceanisphaera</taxon>
    </lineage>
</organism>
<keyword evidence="2" id="KW-1185">Reference proteome</keyword>
<reference evidence="2" key="1">
    <citation type="journal article" date="2019" name="Int. J. Syst. Evol. Microbiol.">
        <title>The Global Catalogue of Microorganisms (GCM) 10K type strain sequencing project: providing services to taxonomists for standard genome sequencing and annotation.</title>
        <authorList>
            <consortium name="The Broad Institute Genomics Platform"/>
            <consortium name="The Broad Institute Genome Sequencing Center for Infectious Disease"/>
            <person name="Wu L."/>
            <person name="Ma J."/>
        </authorList>
    </citation>
    <scope>NUCLEOTIDE SEQUENCE [LARGE SCALE GENOMIC DNA]</scope>
    <source>
        <strain evidence="2">CGMCC 1.15923</strain>
    </source>
</reference>
<name>A0ABQ1IIP6_9GAMM</name>
<dbReference type="Proteomes" id="UP000646152">
    <property type="component" value="Unassembled WGS sequence"/>
</dbReference>
<gene>
    <name evidence="1" type="ORF">GCM10011502_14670</name>
</gene>
<dbReference type="RefSeq" id="WP_188629458.1">
    <property type="nucleotide sequence ID" value="NZ_BMKE01000010.1"/>
</dbReference>
<evidence type="ECO:0000313" key="1">
    <source>
        <dbReference type="EMBL" id="GGB42427.1"/>
    </source>
</evidence>